<dbReference type="Gene3D" id="3.40.50.1820">
    <property type="entry name" value="alpha/beta hydrolase"/>
    <property type="match status" value="1"/>
</dbReference>
<dbReference type="GO" id="GO:0008610">
    <property type="term" value="P:lipid biosynthetic process"/>
    <property type="evidence" value="ECO:0007669"/>
    <property type="project" value="TreeGrafter"/>
</dbReference>
<gene>
    <name evidence="3" type="ORF">GCM10010305_18030</name>
</gene>
<evidence type="ECO:0000313" key="3">
    <source>
        <dbReference type="EMBL" id="GHA75702.1"/>
    </source>
</evidence>
<evidence type="ECO:0000313" key="4">
    <source>
        <dbReference type="Proteomes" id="UP000644020"/>
    </source>
</evidence>
<dbReference type="AlphaFoldDB" id="A0A918SWI9"/>
<dbReference type="PANTHER" id="PTHR11487:SF0">
    <property type="entry name" value="S-ACYL FATTY ACID SYNTHASE THIOESTERASE, MEDIUM CHAIN"/>
    <property type="match status" value="1"/>
</dbReference>
<keyword evidence="4" id="KW-1185">Reference proteome</keyword>
<dbReference type="RefSeq" id="WP_189976056.1">
    <property type="nucleotide sequence ID" value="NZ_BMUL01000004.1"/>
</dbReference>
<organism evidence="3 4">
    <name type="scientific">Streptomyces termitum</name>
    <dbReference type="NCBI Taxonomy" id="67368"/>
    <lineage>
        <taxon>Bacteria</taxon>
        <taxon>Bacillati</taxon>
        <taxon>Actinomycetota</taxon>
        <taxon>Actinomycetes</taxon>
        <taxon>Kitasatosporales</taxon>
        <taxon>Streptomycetaceae</taxon>
        <taxon>Streptomyces</taxon>
    </lineage>
</organism>
<dbReference type="EMBL" id="BMUL01000004">
    <property type="protein sequence ID" value="GHA75702.1"/>
    <property type="molecule type" value="Genomic_DNA"/>
</dbReference>
<proteinExistence type="inferred from homology"/>
<protein>
    <submittedName>
        <fullName evidence="3">Thioesterase</fullName>
    </submittedName>
</protein>
<dbReference type="PANTHER" id="PTHR11487">
    <property type="entry name" value="THIOESTERASE"/>
    <property type="match status" value="1"/>
</dbReference>
<name>A0A918SWI9_9ACTN</name>
<accession>A0A918SWI9</accession>
<reference evidence="3" key="1">
    <citation type="journal article" date="2014" name="Int. J. Syst. Evol. Microbiol.">
        <title>Complete genome sequence of Corynebacterium casei LMG S-19264T (=DSM 44701T), isolated from a smear-ripened cheese.</title>
        <authorList>
            <consortium name="US DOE Joint Genome Institute (JGI-PGF)"/>
            <person name="Walter F."/>
            <person name="Albersmeier A."/>
            <person name="Kalinowski J."/>
            <person name="Ruckert C."/>
        </authorList>
    </citation>
    <scope>NUCLEOTIDE SEQUENCE</scope>
    <source>
        <strain evidence="3">JCM 4518</strain>
    </source>
</reference>
<reference evidence="3" key="2">
    <citation type="submission" date="2020-09" db="EMBL/GenBank/DDBJ databases">
        <authorList>
            <person name="Sun Q."/>
            <person name="Ohkuma M."/>
        </authorList>
    </citation>
    <scope>NUCLEOTIDE SEQUENCE</scope>
    <source>
        <strain evidence="3">JCM 4518</strain>
    </source>
</reference>
<dbReference type="Proteomes" id="UP000644020">
    <property type="component" value="Unassembled WGS sequence"/>
</dbReference>
<comment type="caution">
    <text evidence="3">The sequence shown here is derived from an EMBL/GenBank/DDBJ whole genome shotgun (WGS) entry which is preliminary data.</text>
</comment>
<dbReference type="Pfam" id="PF00975">
    <property type="entry name" value="Thioesterase"/>
    <property type="match status" value="1"/>
</dbReference>
<feature type="domain" description="Thioesterase" evidence="2">
    <location>
        <begin position="33"/>
        <end position="248"/>
    </location>
</feature>
<dbReference type="SUPFAM" id="SSF53474">
    <property type="entry name" value="alpha/beta-Hydrolases"/>
    <property type="match status" value="1"/>
</dbReference>
<dbReference type="InterPro" id="IPR001031">
    <property type="entry name" value="Thioesterase"/>
</dbReference>
<sequence length="269" mass="28245">MTAYATPAGDGASRWLRRLAVPGAPAPGPSRARVVCLPHAGGAAGAYQGWARHVPSGVELIAVQYPGRQERLAERCSETMEETAGAVAGALAALPALPTVVFGHSMGALVAYETVLRLARTAPHATPVHLFVSGTAAPHRDRDDLPGLDDDSLVAYTRRQGGADPEVYEIPELRELLLPSLRADFRLLTGYLPVRDPARTGVPVTALGGDRDTGCPPGRLETWGELTTGKFTTRVLPGGHFYLQGAEELLCALVHGALGAGADVRRAAP</sequence>
<dbReference type="InterPro" id="IPR012223">
    <property type="entry name" value="TEII"/>
</dbReference>
<dbReference type="InterPro" id="IPR029058">
    <property type="entry name" value="AB_hydrolase_fold"/>
</dbReference>
<evidence type="ECO:0000256" key="1">
    <source>
        <dbReference type="ARBA" id="ARBA00007169"/>
    </source>
</evidence>
<evidence type="ECO:0000259" key="2">
    <source>
        <dbReference type="Pfam" id="PF00975"/>
    </source>
</evidence>
<comment type="similarity">
    <text evidence="1">Belongs to the thioesterase family.</text>
</comment>